<name>A0A2A6FV96_9MICO</name>
<dbReference type="CDD" id="cd11586">
    <property type="entry name" value="VbhA_like"/>
    <property type="match status" value="1"/>
</dbReference>
<organism evidence="2 3">
    <name type="scientific">Candidatus Lumbricidiphila eiseniae</name>
    <dbReference type="NCBI Taxonomy" id="1969409"/>
    <lineage>
        <taxon>Bacteria</taxon>
        <taxon>Bacillati</taxon>
        <taxon>Actinomycetota</taxon>
        <taxon>Actinomycetes</taxon>
        <taxon>Micrococcales</taxon>
        <taxon>Microbacteriaceae</taxon>
        <taxon>Candidatus Lumbricidiphila</taxon>
    </lineage>
</organism>
<dbReference type="AlphaFoldDB" id="A0A2A6FV96"/>
<dbReference type="InterPro" id="IPR043038">
    <property type="entry name" value="VbhA_sf"/>
</dbReference>
<comment type="caution">
    <text evidence="2">The sequence shown here is derived from an EMBL/GenBank/DDBJ whole genome shotgun (WGS) entry which is preliminary data.</text>
</comment>
<accession>A0A2A6FV96</accession>
<protein>
    <recommendedName>
        <fullName evidence="1">Antitoxin VbhA domain-containing protein</fullName>
    </recommendedName>
</protein>
<evidence type="ECO:0000313" key="3">
    <source>
        <dbReference type="Proteomes" id="UP000219994"/>
    </source>
</evidence>
<dbReference type="InterPro" id="IPR041535">
    <property type="entry name" value="VbhA"/>
</dbReference>
<feature type="domain" description="Antitoxin VbhA" evidence="1">
    <location>
        <begin position="14"/>
        <end position="60"/>
    </location>
</feature>
<dbReference type="Gene3D" id="1.10.8.1050">
    <property type="entry name" value="Antitoxin VbhA-like"/>
    <property type="match status" value="1"/>
</dbReference>
<evidence type="ECO:0000313" key="2">
    <source>
        <dbReference type="EMBL" id="PDQ36570.1"/>
    </source>
</evidence>
<sequence>MSTTTIADAQRAERELQVAEAIHSGEMEGLHMTQATKADAGKYVAGKIDLAELEERVRARYGIV</sequence>
<dbReference type="Pfam" id="PF18495">
    <property type="entry name" value="VbhA"/>
    <property type="match status" value="1"/>
</dbReference>
<dbReference type="EMBL" id="NAEP01000002">
    <property type="protein sequence ID" value="PDQ36570.1"/>
    <property type="molecule type" value="Genomic_DNA"/>
</dbReference>
<reference evidence="3" key="1">
    <citation type="submission" date="2017-03" db="EMBL/GenBank/DDBJ databases">
        <authorList>
            <person name="Lund M.B."/>
        </authorList>
    </citation>
    <scope>NUCLEOTIDE SEQUENCE [LARGE SCALE GENOMIC DNA]</scope>
</reference>
<dbReference type="InterPro" id="IPR033788">
    <property type="entry name" value="VbhA-like"/>
</dbReference>
<proteinExistence type="predicted"/>
<dbReference type="Proteomes" id="UP000219994">
    <property type="component" value="Unassembled WGS sequence"/>
</dbReference>
<evidence type="ECO:0000259" key="1">
    <source>
        <dbReference type="Pfam" id="PF18495"/>
    </source>
</evidence>
<gene>
    <name evidence="2" type="ORF">B5766_00065</name>
</gene>